<feature type="region of interest" description="Disordered" evidence="1">
    <location>
        <begin position="56"/>
        <end position="181"/>
    </location>
</feature>
<protein>
    <submittedName>
        <fullName evidence="3">Uncharacterized protein</fullName>
    </submittedName>
</protein>
<accession>A0A915MLG8</accession>
<evidence type="ECO:0000313" key="3">
    <source>
        <dbReference type="WBParaSite" id="scaffold441_cov213.g1084"/>
    </source>
</evidence>
<feature type="compositionally biased region" description="Basic and acidic residues" evidence="1">
    <location>
        <begin position="171"/>
        <end position="181"/>
    </location>
</feature>
<dbReference type="Proteomes" id="UP000887561">
    <property type="component" value="Unplaced"/>
</dbReference>
<reference evidence="3" key="1">
    <citation type="submission" date="2022-11" db="UniProtKB">
        <authorList>
            <consortium name="WormBaseParasite"/>
        </authorList>
    </citation>
    <scope>IDENTIFICATION</scope>
</reference>
<evidence type="ECO:0000313" key="2">
    <source>
        <dbReference type="Proteomes" id="UP000887561"/>
    </source>
</evidence>
<sequence length="233" mass="25618">MWPLVVESYGQVSDQLDPAVVQQIILAAKKQHIDKPGCDCLYCNTIKTTKTSTIKNLSTGSAGASTSSNSTSTNNKYFSKTTNKSTSYASAPNNKQHISKNTLLEELDLSATSSDEEPPTKKSNPSTGPIKDTSGGQIEPPTPRRPREPSTPERLEIAKKRKPIPTPPRIIPKEEKKNVEGDKQLTELARHKGHLVRKNTQLADTYIQIGVSLRGTAALFERVATQLREKEQL</sequence>
<proteinExistence type="predicted"/>
<evidence type="ECO:0000256" key="1">
    <source>
        <dbReference type="SAM" id="MobiDB-lite"/>
    </source>
</evidence>
<feature type="compositionally biased region" description="Polar residues" evidence="1">
    <location>
        <begin position="89"/>
        <end position="102"/>
    </location>
</feature>
<name>A0A915MLG8_MELJA</name>
<dbReference type="AlphaFoldDB" id="A0A915MLG8"/>
<keyword evidence="2" id="KW-1185">Reference proteome</keyword>
<dbReference type="WBParaSite" id="scaffold441_cov213.g1084">
    <property type="protein sequence ID" value="scaffold441_cov213.g1084"/>
    <property type="gene ID" value="scaffold441_cov213.g1084"/>
</dbReference>
<feature type="compositionally biased region" description="Basic and acidic residues" evidence="1">
    <location>
        <begin position="145"/>
        <end position="158"/>
    </location>
</feature>
<organism evidence="2 3">
    <name type="scientific">Meloidogyne javanica</name>
    <name type="common">Root-knot nematode worm</name>
    <dbReference type="NCBI Taxonomy" id="6303"/>
    <lineage>
        <taxon>Eukaryota</taxon>
        <taxon>Metazoa</taxon>
        <taxon>Ecdysozoa</taxon>
        <taxon>Nematoda</taxon>
        <taxon>Chromadorea</taxon>
        <taxon>Rhabditida</taxon>
        <taxon>Tylenchina</taxon>
        <taxon>Tylenchomorpha</taxon>
        <taxon>Tylenchoidea</taxon>
        <taxon>Meloidogynidae</taxon>
        <taxon>Meloidogyninae</taxon>
        <taxon>Meloidogyne</taxon>
        <taxon>Meloidogyne incognita group</taxon>
    </lineage>
</organism>
<feature type="compositionally biased region" description="Low complexity" evidence="1">
    <location>
        <begin position="56"/>
        <end position="88"/>
    </location>
</feature>